<sequence length="36" mass="4250">ELQTLKVTRYKRVAMRQLNPKMQPAIYPLMVKAMTT</sequence>
<keyword evidence="1" id="KW-1185">Reference proteome</keyword>
<dbReference type="AlphaFoldDB" id="A0A183CTD6"/>
<evidence type="ECO:0000313" key="2">
    <source>
        <dbReference type="WBParaSite" id="GPLIN_001614400"/>
    </source>
</evidence>
<accession>A0A183CTD6</accession>
<evidence type="ECO:0000313" key="1">
    <source>
        <dbReference type="Proteomes" id="UP000050741"/>
    </source>
</evidence>
<reference evidence="1" key="1">
    <citation type="submission" date="2014-05" db="EMBL/GenBank/DDBJ databases">
        <title>The genome and life-stage specific transcriptomes of Globodera pallida elucidate key aspects of plant parasitism by a cyst nematode.</title>
        <authorList>
            <person name="Cotton J.A."/>
            <person name="Lilley C.J."/>
            <person name="Jones L.M."/>
            <person name="Kikuchi T."/>
            <person name="Reid A.J."/>
            <person name="Thorpe P."/>
            <person name="Tsai I.J."/>
            <person name="Beasley H."/>
            <person name="Blok V."/>
            <person name="Cock P.J.A."/>
            <person name="Van den Akker S.E."/>
            <person name="Holroyd N."/>
            <person name="Hunt M."/>
            <person name="Mantelin S."/>
            <person name="Naghra H."/>
            <person name="Pain A."/>
            <person name="Palomares-Rius J.E."/>
            <person name="Zarowiecki M."/>
            <person name="Berriman M."/>
            <person name="Jones J.T."/>
            <person name="Urwin P.E."/>
        </authorList>
    </citation>
    <scope>NUCLEOTIDE SEQUENCE [LARGE SCALE GENOMIC DNA]</scope>
    <source>
        <strain evidence="1">Lindley</strain>
    </source>
</reference>
<dbReference type="WBParaSite" id="GPLIN_001614400">
    <property type="protein sequence ID" value="GPLIN_001614400"/>
    <property type="gene ID" value="GPLIN_001614400"/>
</dbReference>
<name>A0A183CTD6_GLOPA</name>
<dbReference type="Proteomes" id="UP000050741">
    <property type="component" value="Unassembled WGS sequence"/>
</dbReference>
<proteinExistence type="predicted"/>
<reference evidence="2" key="2">
    <citation type="submission" date="2016-06" db="UniProtKB">
        <authorList>
            <consortium name="WormBaseParasite"/>
        </authorList>
    </citation>
    <scope>IDENTIFICATION</scope>
</reference>
<organism evidence="1 2">
    <name type="scientific">Globodera pallida</name>
    <name type="common">Potato cyst nematode worm</name>
    <name type="synonym">Heterodera pallida</name>
    <dbReference type="NCBI Taxonomy" id="36090"/>
    <lineage>
        <taxon>Eukaryota</taxon>
        <taxon>Metazoa</taxon>
        <taxon>Ecdysozoa</taxon>
        <taxon>Nematoda</taxon>
        <taxon>Chromadorea</taxon>
        <taxon>Rhabditida</taxon>
        <taxon>Tylenchina</taxon>
        <taxon>Tylenchomorpha</taxon>
        <taxon>Tylenchoidea</taxon>
        <taxon>Heteroderidae</taxon>
        <taxon>Heteroderinae</taxon>
        <taxon>Globodera</taxon>
    </lineage>
</organism>
<protein>
    <submittedName>
        <fullName evidence="2">Myosin motor domain-containing protein</fullName>
    </submittedName>
</protein>